<proteinExistence type="predicted"/>
<sequence>MTDGAREATTRTKHANGVQNAIYLCVFDEGRLLLRVKKHDNYQEPIKWPISCAEYAGHGKAIDACANPSFVRFSSFWPTAKA</sequence>
<dbReference type="HOGENOM" id="CLU_2559115_0_0_1"/>
<dbReference type="AlphaFoldDB" id="A0A0C3AB51"/>
<reference evidence="2" key="2">
    <citation type="submission" date="2015-01" db="EMBL/GenBank/DDBJ databases">
        <title>Evolutionary Origins and Diversification of the Mycorrhizal Mutualists.</title>
        <authorList>
            <consortium name="DOE Joint Genome Institute"/>
            <consortium name="Mycorrhizal Genomics Consortium"/>
            <person name="Kohler A."/>
            <person name="Kuo A."/>
            <person name="Nagy L.G."/>
            <person name="Floudas D."/>
            <person name="Copeland A."/>
            <person name="Barry K.W."/>
            <person name="Cichocki N."/>
            <person name="Veneault-Fourrey C."/>
            <person name="LaButti K."/>
            <person name="Lindquist E.A."/>
            <person name="Lipzen A."/>
            <person name="Lundell T."/>
            <person name="Morin E."/>
            <person name="Murat C."/>
            <person name="Riley R."/>
            <person name="Ohm R."/>
            <person name="Sun H."/>
            <person name="Tunlid A."/>
            <person name="Henrissat B."/>
            <person name="Grigoriev I.V."/>
            <person name="Hibbett D.S."/>
            <person name="Martin F."/>
        </authorList>
    </citation>
    <scope>NUCLEOTIDE SEQUENCE [LARGE SCALE GENOMIC DNA]</scope>
    <source>
        <strain evidence="2">F 1598</strain>
    </source>
</reference>
<dbReference type="InParanoid" id="A0A0C3AB51"/>
<protein>
    <submittedName>
        <fullName evidence="1">Uncharacterized protein</fullName>
    </submittedName>
</protein>
<gene>
    <name evidence="1" type="ORF">PILCRDRAFT_17492</name>
</gene>
<dbReference type="EMBL" id="KN833591">
    <property type="protein sequence ID" value="KIM71013.1"/>
    <property type="molecule type" value="Genomic_DNA"/>
</dbReference>
<evidence type="ECO:0000313" key="1">
    <source>
        <dbReference type="EMBL" id="KIM71013.1"/>
    </source>
</evidence>
<name>A0A0C3AB51_PILCF</name>
<keyword evidence="2" id="KW-1185">Reference proteome</keyword>
<accession>A0A0C3AB51</accession>
<organism evidence="1 2">
    <name type="scientific">Piloderma croceum (strain F 1598)</name>
    <dbReference type="NCBI Taxonomy" id="765440"/>
    <lineage>
        <taxon>Eukaryota</taxon>
        <taxon>Fungi</taxon>
        <taxon>Dikarya</taxon>
        <taxon>Basidiomycota</taxon>
        <taxon>Agaricomycotina</taxon>
        <taxon>Agaricomycetes</taxon>
        <taxon>Agaricomycetidae</taxon>
        <taxon>Atheliales</taxon>
        <taxon>Atheliaceae</taxon>
        <taxon>Piloderma</taxon>
    </lineage>
</organism>
<dbReference type="Proteomes" id="UP000054166">
    <property type="component" value="Unassembled WGS sequence"/>
</dbReference>
<reference evidence="1 2" key="1">
    <citation type="submission" date="2014-04" db="EMBL/GenBank/DDBJ databases">
        <authorList>
            <consortium name="DOE Joint Genome Institute"/>
            <person name="Kuo A."/>
            <person name="Tarkka M."/>
            <person name="Buscot F."/>
            <person name="Kohler A."/>
            <person name="Nagy L.G."/>
            <person name="Floudas D."/>
            <person name="Copeland A."/>
            <person name="Barry K.W."/>
            <person name="Cichocki N."/>
            <person name="Veneault-Fourrey C."/>
            <person name="LaButti K."/>
            <person name="Lindquist E.A."/>
            <person name="Lipzen A."/>
            <person name="Lundell T."/>
            <person name="Morin E."/>
            <person name="Murat C."/>
            <person name="Sun H."/>
            <person name="Tunlid A."/>
            <person name="Henrissat B."/>
            <person name="Grigoriev I.V."/>
            <person name="Hibbett D.S."/>
            <person name="Martin F."/>
            <person name="Nordberg H.P."/>
            <person name="Cantor M.N."/>
            <person name="Hua S.X."/>
        </authorList>
    </citation>
    <scope>NUCLEOTIDE SEQUENCE [LARGE SCALE GENOMIC DNA]</scope>
    <source>
        <strain evidence="1 2">F 1598</strain>
    </source>
</reference>
<evidence type="ECO:0000313" key="2">
    <source>
        <dbReference type="Proteomes" id="UP000054166"/>
    </source>
</evidence>